<dbReference type="EMBL" id="JBIACK010000001">
    <property type="protein sequence ID" value="MFE8699143.1"/>
    <property type="molecule type" value="Genomic_DNA"/>
</dbReference>
<dbReference type="PANTHER" id="PTHR45138:SF9">
    <property type="entry name" value="DIGUANYLATE CYCLASE DGCM-RELATED"/>
    <property type="match status" value="1"/>
</dbReference>
<dbReference type="InterPro" id="IPR050469">
    <property type="entry name" value="Diguanylate_Cyclase"/>
</dbReference>
<dbReference type="SMART" id="SM00267">
    <property type="entry name" value="GGDEF"/>
    <property type="match status" value="1"/>
</dbReference>
<dbReference type="GO" id="GO:0052621">
    <property type="term" value="F:diguanylate cyclase activity"/>
    <property type="evidence" value="ECO:0007669"/>
    <property type="project" value="UniProtKB-EC"/>
</dbReference>
<keyword evidence="1" id="KW-1133">Transmembrane helix</keyword>
<dbReference type="Gene3D" id="3.30.70.270">
    <property type="match status" value="1"/>
</dbReference>
<organism evidence="3 4">
    <name type="scientific">Cytobacillus spartinae</name>
    <dbReference type="NCBI Taxonomy" id="3299023"/>
    <lineage>
        <taxon>Bacteria</taxon>
        <taxon>Bacillati</taxon>
        <taxon>Bacillota</taxon>
        <taxon>Bacilli</taxon>
        <taxon>Bacillales</taxon>
        <taxon>Bacillaceae</taxon>
        <taxon>Cytobacillus</taxon>
    </lineage>
</organism>
<dbReference type="CDD" id="cd01949">
    <property type="entry name" value="GGDEF"/>
    <property type="match status" value="1"/>
</dbReference>
<accession>A0ABW6K8J2</accession>
<evidence type="ECO:0000313" key="3">
    <source>
        <dbReference type="EMBL" id="MFE8699143.1"/>
    </source>
</evidence>
<dbReference type="NCBIfam" id="TIGR00254">
    <property type="entry name" value="GGDEF"/>
    <property type="match status" value="1"/>
</dbReference>
<dbReference type="Pfam" id="PF00990">
    <property type="entry name" value="GGDEF"/>
    <property type="match status" value="1"/>
</dbReference>
<feature type="domain" description="GGDEF" evidence="2">
    <location>
        <begin position="214"/>
        <end position="345"/>
    </location>
</feature>
<dbReference type="RefSeq" id="WP_389357101.1">
    <property type="nucleotide sequence ID" value="NZ_JBIACK010000001.1"/>
</dbReference>
<dbReference type="InterPro" id="IPR043128">
    <property type="entry name" value="Rev_trsase/Diguanyl_cyclase"/>
</dbReference>
<keyword evidence="1" id="KW-0812">Transmembrane</keyword>
<feature type="transmembrane region" description="Helical" evidence="1">
    <location>
        <begin position="46"/>
        <end position="65"/>
    </location>
</feature>
<evidence type="ECO:0000313" key="4">
    <source>
        <dbReference type="Proteomes" id="UP001601059"/>
    </source>
</evidence>
<feature type="transmembrane region" description="Helical" evidence="1">
    <location>
        <begin position="21"/>
        <end position="40"/>
    </location>
</feature>
<reference evidence="3 4" key="1">
    <citation type="submission" date="2024-08" db="EMBL/GenBank/DDBJ databases">
        <title>Two novel Cytobacillus novel species.</title>
        <authorList>
            <person name="Liu G."/>
        </authorList>
    </citation>
    <scope>NUCLEOTIDE SEQUENCE [LARGE SCALE GENOMIC DNA]</scope>
    <source>
        <strain evidence="3 4">FJAT-54145</strain>
    </source>
</reference>
<feature type="transmembrane region" description="Helical" evidence="1">
    <location>
        <begin position="124"/>
        <end position="141"/>
    </location>
</feature>
<evidence type="ECO:0000256" key="1">
    <source>
        <dbReference type="SAM" id="Phobius"/>
    </source>
</evidence>
<keyword evidence="3" id="KW-0548">Nucleotidyltransferase</keyword>
<protein>
    <submittedName>
        <fullName evidence="3">Diguanylate cyclase</fullName>
        <ecNumber evidence="3">2.7.7.65</ecNumber>
    </submittedName>
</protein>
<evidence type="ECO:0000259" key="2">
    <source>
        <dbReference type="PROSITE" id="PS50887"/>
    </source>
</evidence>
<gene>
    <name evidence="3" type="ORF">ACFYKX_00760</name>
</gene>
<dbReference type="InterPro" id="IPR029787">
    <property type="entry name" value="Nucleotide_cyclase"/>
</dbReference>
<keyword evidence="3" id="KW-0808">Transferase</keyword>
<dbReference type="InterPro" id="IPR000160">
    <property type="entry name" value="GGDEF_dom"/>
</dbReference>
<keyword evidence="4" id="KW-1185">Reference proteome</keyword>
<name>A0ABW6K8J2_9BACI</name>
<dbReference type="PANTHER" id="PTHR45138">
    <property type="entry name" value="REGULATORY COMPONENTS OF SENSORY TRANSDUCTION SYSTEM"/>
    <property type="match status" value="1"/>
</dbReference>
<sequence length="362" mass="41631">MKLSLYMNDYETEKLFSYLRWIFLVVALVLFKMPNLSSYLELEQRSFNALLTLGILYMTISQIALLRINSETKGFAYIVRAGIVFDFIVVFWLLLLSGSVTSPLFPIIFLLVMHSTIYWKTKGAFISSSLSVLMYFTLLLVEDTISAHEIIIFSLNSCFVIVVGLFGSLIVLRERKHFKQKEIYYELMVTDYLTGLYNHRSFQEELEVSFKKEEPFILVMGDIDHFKSINDRYGHMIGDEVLSKLGKLLSEVTTKYKGKAFRYGGEEFAFILPAMKTDQLMFVLEDLYGKINQLTFTSSLWTVTMSFGIAFSSTSVTRDEILSKADQCLYEAKKQGKNRAILETGHKYLSKLDNNIPAIKSM</sequence>
<dbReference type="PROSITE" id="PS50887">
    <property type="entry name" value="GGDEF"/>
    <property type="match status" value="1"/>
</dbReference>
<feature type="transmembrane region" description="Helical" evidence="1">
    <location>
        <begin position="147"/>
        <end position="172"/>
    </location>
</feature>
<comment type="caution">
    <text evidence="3">The sequence shown here is derived from an EMBL/GenBank/DDBJ whole genome shotgun (WGS) entry which is preliminary data.</text>
</comment>
<dbReference type="SUPFAM" id="SSF55073">
    <property type="entry name" value="Nucleotide cyclase"/>
    <property type="match status" value="1"/>
</dbReference>
<dbReference type="EC" id="2.7.7.65" evidence="3"/>
<proteinExistence type="predicted"/>
<dbReference type="Proteomes" id="UP001601059">
    <property type="component" value="Unassembled WGS sequence"/>
</dbReference>
<keyword evidence="1" id="KW-0472">Membrane</keyword>